<organism evidence="3 4">
    <name type="scientific">Oidiodendron maius (strain Zn)</name>
    <dbReference type="NCBI Taxonomy" id="913774"/>
    <lineage>
        <taxon>Eukaryota</taxon>
        <taxon>Fungi</taxon>
        <taxon>Dikarya</taxon>
        <taxon>Ascomycota</taxon>
        <taxon>Pezizomycotina</taxon>
        <taxon>Leotiomycetes</taxon>
        <taxon>Leotiomycetes incertae sedis</taxon>
        <taxon>Myxotrichaceae</taxon>
        <taxon>Oidiodendron</taxon>
    </lineage>
</organism>
<evidence type="ECO:0000313" key="3">
    <source>
        <dbReference type="EMBL" id="KIN08003.1"/>
    </source>
</evidence>
<dbReference type="Gene3D" id="1.25.40.20">
    <property type="entry name" value="Ankyrin repeat-containing domain"/>
    <property type="match status" value="1"/>
</dbReference>
<dbReference type="PANTHER" id="PTHR24148:SF78">
    <property type="entry name" value="HETEROKARYON INCOMPATIBILITY DOMAIN-CONTAINING PROTEIN"/>
    <property type="match status" value="1"/>
</dbReference>
<dbReference type="InterPro" id="IPR002110">
    <property type="entry name" value="Ankyrin_rpt"/>
</dbReference>
<dbReference type="InterPro" id="IPR036770">
    <property type="entry name" value="Ankyrin_rpt-contain_sf"/>
</dbReference>
<dbReference type="STRING" id="913774.A0A0C3E112"/>
<dbReference type="InParanoid" id="A0A0C3E112"/>
<dbReference type="InterPro" id="IPR052895">
    <property type="entry name" value="HetReg/Transcr_Mod"/>
</dbReference>
<dbReference type="SMART" id="SM00248">
    <property type="entry name" value="ANK"/>
    <property type="match status" value="2"/>
</dbReference>
<evidence type="ECO:0000313" key="4">
    <source>
        <dbReference type="Proteomes" id="UP000054321"/>
    </source>
</evidence>
<dbReference type="Proteomes" id="UP000054321">
    <property type="component" value="Unassembled WGS sequence"/>
</dbReference>
<proteinExistence type="predicted"/>
<dbReference type="HOGENOM" id="CLU_004184_3_5_1"/>
<reference evidence="4" key="2">
    <citation type="submission" date="2015-01" db="EMBL/GenBank/DDBJ databases">
        <title>Evolutionary Origins and Diversification of the Mycorrhizal Mutualists.</title>
        <authorList>
            <consortium name="DOE Joint Genome Institute"/>
            <consortium name="Mycorrhizal Genomics Consortium"/>
            <person name="Kohler A."/>
            <person name="Kuo A."/>
            <person name="Nagy L.G."/>
            <person name="Floudas D."/>
            <person name="Copeland A."/>
            <person name="Barry K.W."/>
            <person name="Cichocki N."/>
            <person name="Veneault-Fourrey C."/>
            <person name="LaButti K."/>
            <person name="Lindquist E.A."/>
            <person name="Lipzen A."/>
            <person name="Lundell T."/>
            <person name="Morin E."/>
            <person name="Murat C."/>
            <person name="Riley R."/>
            <person name="Ohm R."/>
            <person name="Sun H."/>
            <person name="Tunlid A."/>
            <person name="Henrissat B."/>
            <person name="Grigoriev I.V."/>
            <person name="Hibbett D.S."/>
            <person name="Martin F."/>
        </authorList>
    </citation>
    <scope>NUCLEOTIDE SEQUENCE [LARGE SCALE GENOMIC DNA]</scope>
    <source>
        <strain evidence="4">Zn</strain>
    </source>
</reference>
<dbReference type="PROSITE" id="PS50088">
    <property type="entry name" value="ANK_REPEAT"/>
    <property type="match status" value="1"/>
</dbReference>
<name>A0A0C3E112_OIDMZ</name>
<dbReference type="PROSITE" id="PS50297">
    <property type="entry name" value="ANK_REP_REGION"/>
    <property type="match status" value="1"/>
</dbReference>
<dbReference type="OrthoDB" id="194358at2759"/>
<gene>
    <name evidence="3" type="ORF">OIDMADRAFT_187077</name>
</gene>
<dbReference type="SUPFAM" id="SSF48403">
    <property type="entry name" value="Ankyrin repeat"/>
    <property type="match status" value="1"/>
</dbReference>
<keyword evidence="1" id="KW-0040">ANK repeat</keyword>
<dbReference type="AlphaFoldDB" id="A0A0C3E112"/>
<evidence type="ECO:0000259" key="2">
    <source>
        <dbReference type="Pfam" id="PF06985"/>
    </source>
</evidence>
<keyword evidence="4" id="KW-1185">Reference proteome</keyword>
<dbReference type="InterPro" id="IPR010730">
    <property type="entry name" value="HET"/>
</dbReference>
<dbReference type="PANTHER" id="PTHR24148">
    <property type="entry name" value="ANKYRIN REPEAT DOMAIN-CONTAINING PROTEIN 39 HOMOLOG-RELATED"/>
    <property type="match status" value="1"/>
</dbReference>
<sequence>MESFKYDPIDLERPAFRLLRLLKGDGQDLVCELFQAFLDQRDSVVSYEALSYTWGATETCDIIKVNGRWLHITQNLYRALQDLRLRDQDRVLWVDAICIDQGHTKERGHQVQQMGEIYKNAEQVIVWLGPTTYETDVVIDSLHQLQVESNKHAWKDWKRTDQRWSDLWMMVQPILQLKHFKLAFYQRLGLRSLLDRSWFRRVWILQEAANAQAAVVYCGTKYVQARFLSLAPLLIGLIPDPHCQAVLDILPGPARKDSWWSQSRDLYTLLRNFGRSEAQDERDKIYALLGMLSYANKSHMLLPDYEKTTQDLTLDVIRFLYFDEPNVLMPYQLGTIYDLLPKLRVLNKIALKRQIKLSQKENMSIILQRIDFEITGEMIMAATAHNADREVMELLFQQQGDEIRVSEEELNDASQYLSRGKRVMELSLQCQGDEAKGRDAVVKLLLATDANVYSKDGDTGRTQISYAAEKGHKALVKLLLAIGANFNAKDKLGR</sequence>
<feature type="non-terminal residue" evidence="3">
    <location>
        <position position="494"/>
    </location>
</feature>
<accession>A0A0C3E112</accession>
<dbReference type="Pfam" id="PF00023">
    <property type="entry name" value="Ank"/>
    <property type="match status" value="1"/>
</dbReference>
<reference evidence="3 4" key="1">
    <citation type="submission" date="2014-04" db="EMBL/GenBank/DDBJ databases">
        <authorList>
            <consortium name="DOE Joint Genome Institute"/>
            <person name="Kuo A."/>
            <person name="Martino E."/>
            <person name="Perotto S."/>
            <person name="Kohler A."/>
            <person name="Nagy L.G."/>
            <person name="Floudas D."/>
            <person name="Copeland A."/>
            <person name="Barry K.W."/>
            <person name="Cichocki N."/>
            <person name="Veneault-Fourrey C."/>
            <person name="LaButti K."/>
            <person name="Lindquist E.A."/>
            <person name="Lipzen A."/>
            <person name="Lundell T."/>
            <person name="Morin E."/>
            <person name="Murat C."/>
            <person name="Sun H."/>
            <person name="Tunlid A."/>
            <person name="Henrissat B."/>
            <person name="Grigoriev I.V."/>
            <person name="Hibbett D.S."/>
            <person name="Martin F."/>
            <person name="Nordberg H.P."/>
            <person name="Cantor M.N."/>
            <person name="Hua S.X."/>
        </authorList>
    </citation>
    <scope>NUCLEOTIDE SEQUENCE [LARGE SCALE GENOMIC DNA]</scope>
    <source>
        <strain evidence="3 4">Zn</strain>
    </source>
</reference>
<dbReference type="Pfam" id="PF06985">
    <property type="entry name" value="HET"/>
    <property type="match status" value="1"/>
</dbReference>
<protein>
    <recommendedName>
        <fullName evidence="2">Heterokaryon incompatibility domain-containing protein</fullName>
    </recommendedName>
</protein>
<dbReference type="EMBL" id="KN832870">
    <property type="protein sequence ID" value="KIN08003.1"/>
    <property type="molecule type" value="Genomic_DNA"/>
</dbReference>
<feature type="domain" description="Heterokaryon incompatibility" evidence="2">
    <location>
        <begin position="47"/>
        <end position="207"/>
    </location>
</feature>
<evidence type="ECO:0000256" key="1">
    <source>
        <dbReference type="PROSITE-ProRule" id="PRU00023"/>
    </source>
</evidence>
<feature type="repeat" description="ANK" evidence="1">
    <location>
        <begin position="459"/>
        <end position="491"/>
    </location>
</feature>